<gene>
    <name evidence="2" type="ORF">Cni_G15341</name>
</gene>
<dbReference type="EMBL" id="CP136894">
    <property type="protein sequence ID" value="WOL06607.1"/>
    <property type="molecule type" value="Genomic_DNA"/>
</dbReference>
<evidence type="ECO:0000259" key="1">
    <source>
        <dbReference type="PROSITE" id="PS51412"/>
    </source>
</evidence>
<evidence type="ECO:0000313" key="3">
    <source>
        <dbReference type="Proteomes" id="UP001327560"/>
    </source>
</evidence>
<dbReference type="InterPro" id="IPR044663">
    <property type="entry name" value="CAD1/NSL1-like"/>
</dbReference>
<reference evidence="2 3" key="1">
    <citation type="submission" date="2023-10" db="EMBL/GenBank/DDBJ databases">
        <title>Chromosome-scale genome assembly provides insights into flower coloration mechanisms of Canna indica.</title>
        <authorList>
            <person name="Li C."/>
        </authorList>
    </citation>
    <scope>NUCLEOTIDE SEQUENCE [LARGE SCALE GENOMIC DNA]</scope>
    <source>
        <tissue evidence="2">Flower</tissue>
    </source>
</reference>
<dbReference type="PROSITE" id="PS51412">
    <property type="entry name" value="MACPF_2"/>
    <property type="match status" value="1"/>
</dbReference>
<dbReference type="GO" id="GO:0009626">
    <property type="term" value="P:plant-type hypersensitive response"/>
    <property type="evidence" value="ECO:0007669"/>
    <property type="project" value="TreeGrafter"/>
</dbReference>
<organism evidence="2 3">
    <name type="scientific">Canna indica</name>
    <name type="common">Indian-shot</name>
    <dbReference type="NCBI Taxonomy" id="4628"/>
    <lineage>
        <taxon>Eukaryota</taxon>
        <taxon>Viridiplantae</taxon>
        <taxon>Streptophyta</taxon>
        <taxon>Embryophyta</taxon>
        <taxon>Tracheophyta</taxon>
        <taxon>Spermatophyta</taxon>
        <taxon>Magnoliopsida</taxon>
        <taxon>Liliopsida</taxon>
        <taxon>Zingiberales</taxon>
        <taxon>Cannaceae</taxon>
        <taxon>Canna</taxon>
    </lineage>
</organism>
<protein>
    <recommendedName>
        <fullName evidence="1">MACPF domain-containing protein</fullName>
    </recommendedName>
</protein>
<dbReference type="InterPro" id="IPR020864">
    <property type="entry name" value="MACPF"/>
</dbReference>
<accession>A0AAQ3KDY2</accession>
<proteinExistence type="predicted"/>
<dbReference type="PANTHER" id="PTHR33199">
    <property type="entry name" value="MACPF DOMAIN-CONTAINING PROTEIN CAD1"/>
    <property type="match status" value="1"/>
</dbReference>
<dbReference type="Pfam" id="PF01823">
    <property type="entry name" value="MACPF"/>
    <property type="match status" value="1"/>
</dbReference>
<evidence type="ECO:0000313" key="2">
    <source>
        <dbReference type="EMBL" id="WOL06607.1"/>
    </source>
</evidence>
<feature type="domain" description="MACPF" evidence="1">
    <location>
        <begin position="1"/>
        <end position="69"/>
    </location>
</feature>
<keyword evidence="3" id="KW-1185">Reference proteome</keyword>
<dbReference type="Proteomes" id="UP001327560">
    <property type="component" value="Chromosome 5"/>
</dbReference>
<name>A0AAQ3KDY2_9LILI</name>
<sequence>MCHKRGGNASARSHCEWLLTVPSMPDLINFTFVPITSLLKGVPGVGFLSHAINLYLRYKPHLEDLPYFLDFQSHKLWAPVLNDLPLGPMSNRSIPTQALTFNLMGPKLYVSTTQVAVGRKPVTGMRLHLESKKSNRLAIHLEHLSHTPAFIGAWSNKAAQWQGSDAIVDERYYEPVQRKKFAHVCTMPVKYDPEWSSEGGQAAFIVTGAQLHVKAHVSTRVLHLRLLYSEVSGCVVGRSKWQQGPSDLSQKSGFFSSVSASISGNLEKEKQQGPPIVVDSAIFPTGPPVPVGEQKLLKFVDTSHVCQGSQDSPGYWLVTGAKLDVEKGKIRLRVKFSVLTSVF</sequence>
<dbReference type="GO" id="GO:2000031">
    <property type="term" value="P:regulation of salicylic acid mediated signaling pathway"/>
    <property type="evidence" value="ECO:0007669"/>
    <property type="project" value="InterPro"/>
</dbReference>
<dbReference type="GO" id="GO:0005886">
    <property type="term" value="C:plasma membrane"/>
    <property type="evidence" value="ECO:0007669"/>
    <property type="project" value="TreeGrafter"/>
</dbReference>
<dbReference type="PANTHER" id="PTHR33199:SF4">
    <property type="entry name" value="OS02G0736300 PROTEIN"/>
    <property type="match status" value="1"/>
</dbReference>
<dbReference type="AlphaFoldDB" id="A0AAQ3KDY2"/>